<comment type="caution">
    <text evidence="1">The sequence shown here is derived from an EMBL/GenBank/DDBJ whole genome shotgun (WGS) entry which is preliminary data.</text>
</comment>
<evidence type="ECO:0000313" key="2">
    <source>
        <dbReference type="Proteomes" id="UP000271137"/>
    </source>
</evidence>
<proteinExistence type="predicted"/>
<keyword evidence="2" id="KW-1185">Reference proteome</keyword>
<dbReference type="Proteomes" id="UP000271137">
    <property type="component" value="Unassembled WGS sequence"/>
</dbReference>
<sequence length="83" mass="8836">MGSLKLCFWGRGNEFPASSCCRRPGLAPAGDLLFFASPKKSRQKKGDPTVCVPPLRCGQPAVLDSGGGPQNSLHCVALRQLRP</sequence>
<accession>A0ABY0A6H7</accession>
<reference evidence="1 2" key="1">
    <citation type="submission" date="2018-12" db="EMBL/GenBank/DDBJ databases">
        <title>The genome sequences of strain 502.</title>
        <authorList>
            <person name="Gao J."/>
            <person name="Sun J."/>
        </authorList>
    </citation>
    <scope>NUCLEOTIDE SEQUENCE [LARGE SCALE GENOMIC DNA]</scope>
    <source>
        <strain evidence="1 2">502</strain>
    </source>
</reference>
<protein>
    <submittedName>
        <fullName evidence="1">Uncharacterized protein</fullName>
    </submittedName>
</protein>
<name>A0ABY0A6H7_9BURK</name>
<evidence type="ECO:0000313" key="1">
    <source>
        <dbReference type="EMBL" id="RSZ36535.1"/>
    </source>
</evidence>
<gene>
    <name evidence="1" type="ORF">EJO66_14875</name>
</gene>
<organism evidence="1 2">
    <name type="scientific">Variovorax beijingensis</name>
    <dbReference type="NCBI Taxonomy" id="2496117"/>
    <lineage>
        <taxon>Bacteria</taxon>
        <taxon>Pseudomonadati</taxon>
        <taxon>Pseudomonadota</taxon>
        <taxon>Betaproteobacteria</taxon>
        <taxon>Burkholderiales</taxon>
        <taxon>Comamonadaceae</taxon>
        <taxon>Variovorax</taxon>
    </lineage>
</organism>
<dbReference type="EMBL" id="RXFQ01000007">
    <property type="protein sequence ID" value="RSZ36535.1"/>
    <property type="molecule type" value="Genomic_DNA"/>
</dbReference>